<dbReference type="GO" id="GO:0003677">
    <property type="term" value="F:DNA binding"/>
    <property type="evidence" value="ECO:0007669"/>
    <property type="project" value="InterPro"/>
</dbReference>
<dbReference type="InterPro" id="IPR009061">
    <property type="entry name" value="DNA-bd_dom_put_sf"/>
</dbReference>
<dbReference type="PROSITE" id="PS50937">
    <property type="entry name" value="HTH_MERR_2"/>
    <property type="match status" value="1"/>
</dbReference>
<feature type="compositionally biased region" description="Basic and acidic residues" evidence="1">
    <location>
        <begin position="144"/>
        <end position="157"/>
    </location>
</feature>
<dbReference type="AlphaFoldDB" id="A0A2W7N8J8"/>
<name>A0A2W7N8J8_9RHOB</name>
<dbReference type="Pfam" id="PF13411">
    <property type="entry name" value="MerR_1"/>
    <property type="match status" value="1"/>
</dbReference>
<sequence>MSKSPDAFRTISEVATWLEVPTHVLRFWESRFSQVKPIKRAGGRRYYRPADMRLLGGIKQLLHDDGLTIRGAQKLLREQGVHHVCSLSRPLDPGLERAPSEPDRDDVQENEYFAFVEDCDAVPPETEPTLEAEHAVDEDMPTSDEEHGSDPEEETRPHATAVGSESDASFEESYPERDDWASILPIHAPPSHHHVAGFAEAPGPDQPFVADESAGGETLPPLLLAKLMALDPQALSRRSERLGPLLDRARELARRMDREDV</sequence>
<feature type="domain" description="HTH merR-type" evidence="2">
    <location>
        <begin position="10"/>
        <end position="78"/>
    </location>
</feature>
<dbReference type="RefSeq" id="WP_234822579.1">
    <property type="nucleotide sequence ID" value="NZ_QKZL01000008.1"/>
</dbReference>
<keyword evidence="4" id="KW-1185">Reference proteome</keyword>
<dbReference type="SUPFAM" id="SSF46955">
    <property type="entry name" value="Putative DNA-binding domain"/>
    <property type="match status" value="1"/>
</dbReference>
<comment type="caution">
    <text evidence="3">The sequence shown here is derived from an EMBL/GenBank/DDBJ whole genome shotgun (WGS) entry which is preliminary data.</text>
</comment>
<feature type="region of interest" description="Disordered" evidence="1">
    <location>
        <begin position="121"/>
        <end position="214"/>
    </location>
</feature>
<evidence type="ECO:0000313" key="4">
    <source>
        <dbReference type="Proteomes" id="UP000248916"/>
    </source>
</evidence>
<protein>
    <submittedName>
        <fullName evidence="3">MerR-like DNA binding protein</fullName>
    </submittedName>
</protein>
<accession>A0A2W7N8J8</accession>
<dbReference type="InterPro" id="IPR000551">
    <property type="entry name" value="MerR-type_HTH_dom"/>
</dbReference>
<gene>
    <name evidence="3" type="ORF">LX81_02274</name>
</gene>
<dbReference type="SMART" id="SM00422">
    <property type="entry name" value="HTH_MERR"/>
    <property type="match status" value="1"/>
</dbReference>
<dbReference type="Gene3D" id="1.10.1660.10">
    <property type="match status" value="1"/>
</dbReference>
<reference evidence="3 4" key="1">
    <citation type="submission" date="2018-06" db="EMBL/GenBank/DDBJ databases">
        <title>Genomic Encyclopedia of Archaeal and Bacterial Type Strains, Phase II (KMG-II): from individual species to whole genera.</title>
        <authorList>
            <person name="Goeker M."/>
        </authorList>
    </citation>
    <scope>NUCLEOTIDE SEQUENCE [LARGE SCALE GENOMIC DNA]</scope>
    <source>
        <strain evidence="3 4">DSM 22009</strain>
    </source>
</reference>
<evidence type="ECO:0000313" key="3">
    <source>
        <dbReference type="EMBL" id="PZX16003.1"/>
    </source>
</evidence>
<dbReference type="EMBL" id="QKZL01000008">
    <property type="protein sequence ID" value="PZX16003.1"/>
    <property type="molecule type" value="Genomic_DNA"/>
</dbReference>
<evidence type="ECO:0000256" key="1">
    <source>
        <dbReference type="SAM" id="MobiDB-lite"/>
    </source>
</evidence>
<dbReference type="Proteomes" id="UP000248916">
    <property type="component" value="Unassembled WGS sequence"/>
</dbReference>
<evidence type="ECO:0000259" key="2">
    <source>
        <dbReference type="PROSITE" id="PS50937"/>
    </source>
</evidence>
<proteinExistence type="predicted"/>
<organism evidence="3 4">
    <name type="scientific">Palleronia aestuarii</name>
    <dbReference type="NCBI Taxonomy" id="568105"/>
    <lineage>
        <taxon>Bacteria</taxon>
        <taxon>Pseudomonadati</taxon>
        <taxon>Pseudomonadota</taxon>
        <taxon>Alphaproteobacteria</taxon>
        <taxon>Rhodobacterales</taxon>
        <taxon>Roseobacteraceae</taxon>
        <taxon>Palleronia</taxon>
    </lineage>
</organism>
<dbReference type="GO" id="GO:0006355">
    <property type="term" value="P:regulation of DNA-templated transcription"/>
    <property type="evidence" value="ECO:0007669"/>
    <property type="project" value="InterPro"/>
</dbReference>
<dbReference type="CDD" id="cd04765">
    <property type="entry name" value="HTH_MlrA-like_sg2"/>
    <property type="match status" value="1"/>
</dbReference>